<protein>
    <submittedName>
        <fullName evidence="7">Branched-chain amino acid ABC transporter permease</fullName>
    </submittedName>
</protein>
<feature type="transmembrane region" description="Helical" evidence="6">
    <location>
        <begin position="12"/>
        <end position="31"/>
    </location>
</feature>
<feature type="transmembrane region" description="Helical" evidence="6">
    <location>
        <begin position="252"/>
        <end position="277"/>
    </location>
</feature>
<dbReference type="PANTHER" id="PTHR30482">
    <property type="entry name" value="HIGH-AFFINITY BRANCHED-CHAIN AMINO ACID TRANSPORT SYSTEM PERMEASE"/>
    <property type="match status" value="1"/>
</dbReference>
<keyword evidence="3 6" id="KW-0812">Transmembrane</keyword>
<evidence type="ECO:0000256" key="4">
    <source>
        <dbReference type="ARBA" id="ARBA00022989"/>
    </source>
</evidence>
<gene>
    <name evidence="7" type="ORF">N0B31_18320</name>
</gene>
<accession>A0A9E7R7Z3</accession>
<dbReference type="CDD" id="cd06581">
    <property type="entry name" value="TM_PBP1_LivM_like"/>
    <property type="match status" value="1"/>
</dbReference>
<dbReference type="GeneID" id="74944420"/>
<dbReference type="GO" id="GO:0015658">
    <property type="term" value="F:branched-chain amino acid transmembrane transporter activity"/>
    <property type="evidence" value="ECO:0007669"/>
    <property type="project" value="InterPro"/>
</dbReference>
<keyword evidence="8" id="KW-1185">Reference proteome</keyword>
<dbReference type="PANTHER" id="PTHR30482:SF17">
    <property type="entry name" value="ABC TRANSPORTER ATP-BINDING PROTEIN"/>
    <property type="match status" value="1"/>
</dbReference>
<evidence type="ECO:0000256" key="2">
    <source>
        <dbReference type="ARBA" id="ARBA00022475"/>
    </source>
</evidence>
<dbReference type="Pfam" id="PF02653">
    <property type="entry name" value="BPD_transp_2"/>
    <property type="match status" value="1"/>
</dbReference>
<dbReference type="RefSeq" id="WP_260644022.1">
    <property type="nucleotide sequence ID" value="NZ_CP104003.1"/>
</dbReference>
<comment type="subcellular location">
    <subcellularLocation>
        <location evidence="1">Cell membrane</location>
        <topology evidence="1">Multi-pass membrane protein</topology>
    </subcellularLocation>
</comment>
<name>A0A9E7R7Z3_9EURY</name>
<keyword evidence="5 6" id="KW-0472">Membrane</keyword>
<keyword evidence="2" id="KW-1003">Cell membrane</keyword>
<sequence>MFLPDVDTMTAVLYFGLFAMSFDFVSGYTGYLSFGHAVFYGTGAYFVVLAANGKVPLVPYDAPFLLLVVLGGVLAVVLSLLIGVVSFRLSGVYFAMITLGFSQVLYVFVRDWDYVGSSPRDGPAVVGPPDAVAPSFNVGIPGVDALNLAIGGLAGDSIEGLFGVVNLSSTEVTYFMAGLVVLVCYFAMQRLVHSPFGRVMVAIRENEERAEAVGYDPFRYKLAAFAVSAFFAAVAGGLFAGVRRSVSPDNSLFFLVTGDALLASIIGGFGTLAGPLYGRLFDESVREFLSKEGAGGGLLPYLRNTLPEGVLQTETIGGLTVQEGIGAFLNGHAALYIGILFVLFVLYVPNGILGTVRDRLGATTVAKWAGARLTSGGDGGSVRASSED</sequence>
<evidence type="ECO:0000313" key="8">
    <source>
        <dbReference type="Proteomes" id="UP001057580"/>
    </source>
</evidence>
<feature type="transmembrane region" description="Helical" evidence="6">
    <location>
        <begin position="172"/>
        <end position="192"/>
    </location>
</feature>
<proteinExistence type="predicted"/>
<dbReference type="Proteomes" id="UP001057580">
    <property type="component" value="Chromosome"/>
</dbReference>
<feature type="transmembrane region" description="Helical" evidence="6">
    <location>
        <begin position="91"/>
        <end position="109"/>
    </location>
</feature>
<feature type="transmembrane region" description="Helical" evidence="6">
    <location>
        <begin position="333"/>
        <end position="353"/>
    </location>
</feature>
<dbReference type="EMBL" id="CP104003">
    <property type="protein sequence ID" value="UWM56908.1"/>
    <property type="molecule type" value="Genomic_DNA"/>
</dbReference>
<feature type="transmembrane region" description="Helical" evidence="6">
    <location>
        <begin position="64"/>
        <end position="85"/>
    </location>
</feature>
<keyword evidence="4 6" id="KW-1133">Transmembrane helix</keyword>
<dbReference type="AlphaFoldDB" id="A0A9E7R7Z3"/>
<dbReference type="InterPro" id="IPR001851">
    <property type="entry name" value="ABC_transp_permease"/>
</dbReference>
<evidence type="ECO:0000256" key="5">
    <source>
        <dbReference type="ARBA" id="ARBA00023136"/>
    </source>
</evidence>
<feature type="transmembrane region" description="Helical" evidence="6">
    <location>
        <begin position="222"/>
        <end position="240"/>
    </location>
</feature>
<dbReference type="GO" id="GO:0005886">
    <property type="term" value="C:plasma membrane"/>
    <property type="evidence" value="ECO:0007669"/>
    <property type="project" value="UniProtKB-SubCell"/>
</dbReference>
<dbReference type="InterPro" id="IPR043428">
    <property type="entry name" value="LivM-like"/>
</dbReference>
<evidence type="ECO:0000313" key="7">
    <source>
        <dbReference type="EMBL" id="UWM56908.1"/>
    </source>
</evidence>
<evidence type="ECO:0000256" key="6">
    <source>
        <dbReference type="SAM" id="Phobius"/>
    </source>
</evidence>
<feature type="transmembrane region" description="Helical" evidence="6">
    <location>
        <begin position="37"/>
        <end position="57"/>
    </location>
</feature>
<reference evidence="7" key="1">
    <citation type="submission" date="2022-09" db="EMBL/GenBank/DDBJ databases">
        <title>Diverse halophilic archaea isolated from saline environments.</title>
        <authorList>
            <person name="Cui H.-L."/>
        </authorList>
    </citation>
    <scope>NUCLEOTIDE SEQUENCE</scope>
    <source>
        <strain evidence="7">ZS-35-S2</strain>
    </source>
</reference>
<organism evidence="7 8">
    <name type="scientific">Salinirubellus salinus</name>
    <dbReference type="NCBI Taxonomy" id="1364945"/>
    <lineage>
        <taxon>Archaea</taxon>
        <taxon>Methanobacteriati</taxon>
        <taxon>Methanobacteriota</taxon>
        <taxon>Stenosarchaea group</taxon>
        <taxon>Halobacteria</taxon>
        <taxon>Halobacteriales</taxon>
        <taxon>Natronomonadaceae</taxon>
        <taxon>Salinirubellus</taxon>
    </lineage>
</organism>
<evidence type="ECO:0000256" key="3">
    <source>
        <dbReference type="ARBA" id="ARBA00022692"/>
    </source>
</evidence>
<dbReference type="KEGG" id="ssai:N0B31_18320"/>
<evidence type="ECO:0000256" key="1">
    <source>
        <dbReference type="ARBA" id="ARBA00004651"/>
    </source>
</evidence>